<evidence type="ECO:0000256" key="1">
    <source>
        <dbReference type="SAM" id="MobiDB-lite"/>
    </source>
</evidence>
<keyword evidence="4" id="KW-1185">Reference proteome</keyword>
<dbReference type="PANTHER" id="PTHR36595">
    <property type="entry name" value="TRANSMEMBRANE PROTEIN"/>
    <property type="match status" value="1"/>
</dbReference>
<dbReference type="PANTHER" id="PTHR36595:SF1">
    <property type="entry name" value="TRANSMEMBRANE PROTEIN"/>
    <property type="match status" value="1"/>
</dbReference>
<comment type="caution">
    <text evidence="3">The sequence shown here is derived from an EMBL/GenBank/DDBJ whole genome shotgun (WGS) entry which is preliminary data.</text>
</comment>
<keyword evidence="2" id="KW-1133">Transmembrane helix</keyword>
<proteinExistence type="predicted"/>
<organism evidence="3 4">
    <name type="scientific">Castilleja foliolosa</name>
    <dbReference type="NCBI Taxonomy" id="1961234"/>
    <lineage>
        <taxon>Eukaryota</taxon>
        <taxon>Viridiplantae</taxon>
        <taxon>Streptophyta</taxon>
        <taxon>Embryophyta</taxon>
        <taxon>Tracheophyta</taxon>
        <taxon>Spermatophyta</taxon>
        <taxon>Magnoliopsida</taxon>
        <taxon>eudicotyledons</taxon>
        <taxon>Gunneridae</taxon>
        <taxon>Pentapetalae</taxon>
        <taxon>asterids</taxon>
        <taxon>lamiids</taxon>
        <taxon>Lamiales</taxon>
        <taxon>Orobanchaceae</taxon>
        <taxon>Pedicularideae</taxon>
        <taxon>Castillejinae</taxon>
        <taxon>Castilleja</taxon>
    </lineage>
</organism>
<keyword evidence="2" id="KW-0812">Transmembrane</keyword>
<dbReference type="Proteomes" id="UP001632038">
    <property type="component" value="Unassembled WGS sequence"/>
</dbReference>
<evidence type="ECO:0000313" key="4">
    <source>
        <dbReference type="Proteomes" id="UP001632038"/>
    </source>
</evidence>
<keyword evidence="2" id="KW-0472">Membrane</keyword>
<reference evidence="4" key="1">
    <citation type="journal article" date="2024" name="IScience">
        <title>Strigolactones Initiate the Formation of Haustorium-like Structures in Castilleja.</title>
        <authorList>
            <person name="Buerger M."/>
            <person name="Peterson D."/>
            <person name="Chory J."/>
        </authorList>
    </citation>
    <scope>NUCLEOTIDE SEQUENCE [LARGE SCALE GENOMIC DNA]</scope>
</reference>
<evidence type="ECO:0000256" key="2">
    <source>
        <dbReference type="SAM" id="Phobius"/>
    </source>
</evidence>
<name>A0ABD3EGN3_9LAMI</name>
<evidence type="ECO:0000313" key="3">
    <source>
        <dbReference type="EMBL" id="KAL3652346.1"/>
    </source>
</evidence>
<protein>
    <submittedName>
        <fullName evidence="3">Uncharacterized protein</fullName>
    </submittedName>
</protein>
<gene>
    <name evidence="3" type="ORF">CASFOL_002027</name>
</gene>
<accession>A0ABD3EGN3</accession>
<dbReference type="AlphaFoldDB" id="A0ABD3EGN3"/>
<sequence>MLDSTLELISQAASNPLMVFCFCNLIIAILLVGSSTKPCSTNTEEKSRVGPNDATGKLSSLDTTMVEIKEGPPHEADDDLKRRVEEFIEKINKGWRAEKVKTNLFGANV</sequence>
<feature type="region of interest" description="Disordered" evidence="1">
    <location>
        <begin position="38"/>
        <end position="60"/>
    </location>
</feature>
<feature type="transmembrane region" description="Helical" evidence="2">
    <location>
        <begin position="12"/>
        <end position="32"/>
    </location>
</feature>
<dbReference type="EMBL" id="JAVIJP010000005">
    <property type="protein sequence ID" value="KAL3652346.1"/>
    <property type="molecule type" value="Genomic_DNA"/>
</dbReference>